<organism evidence="2">
    <name type="scientific">Oryza meridionalis</name>
    <dbReference type="NCBI Taxonomy" id="40149"/>
    <lineage>
        <taxon>Eukaryota</taxon>
        <taxon>Viridiplantae</taxon>
        <taxon>Streptophyta</taxon>
        <taxon>Embryophyta</taxon>
        <taxon>Tracheophyta</taxon>
        <taxon>Spermatophyta</taxon>
        <taxon>Magnoliopsida</taxon>
        <taxon>Liliopsida</taxon>
        <taxon>Poales</taxon>
        <taxon>Poaceae</taxon>
        <taxon>BOP clade</taxon>
        <taxon>Oryzoideae</taxon>
        <taxon>Oryzeae</taxon>
        <taxon>Oryzinae</taxon>
        <taxon>Oryza</taxon>
    </lineage>
</organism>
<feature type="region of interest" description="Disordered" evidence="1">
    <location>
        <begin position="1"/>
        <end position="23"/>
    </location>
</feature>
<sequence>MVREAPKPKGGDEHLARAPGVDVAEPNVGMAEQDVSWQPWNRVEHLLHAHVPLQHPPVVAPLAAPTHPELKPLVLQRADAQPPVHRHLPDTVLVVGAWFPHHGRRPQEGELQRGGVQSERAGVVADVPVEAPGGAHGEVLRPVGVELDGDVPRPRQRAPAAHAVAVRGDPGARAVVVDGDADGLEAQPAVAGIIRLGLAGEECGADNPAVEERRRVEPGVAAGDGVADEEGAVVVVEEEEAEVGVVELEVGGVGEEVEGEARRRGGEGVEGGDDGGRAWAGRVAFGWHRTTGVGWWKWPRRGVEEEERRRRDRRRQATEAQRLASVAIAQRWRAPSEAWGFPFSRLLLGFAEHRREREGEREYAKSGQPECRTHMCSTSD</sequence>
<accession>A0A0E0EPX8</accession>
<dbReference type="EnsemblPlants" id="OMERI09G01930.1">
    <property type="protein sequence ID" value="OMERI09G01930.1"/>
    <property type="gene ID" value="OMERI09G01930"/>
</dbReference>
<protein>
    <recommendedName>
        <fullName evidence="4">DUF834 domain-containing protein</fullName>
    </recommendedName>
</protein>
<keyword evidence="3" id="KW-1185">Reference proteome</keyword>
<reference evidence="2" key="2">
    <citation type="submission" date="2018-05" db="EMBL/GenBank/DDBJ databases">
        <title>OmerRS3 (Oryza meridionalis Reference Sequence Version 3).</title>
        <authorList>
            <person name="Zhang J."/>
            <person name="Kudrna D."/>
            <person name="Lee S."/>
            <person name="Talag J."/>
            <person name="Welchert J."/>
            <person name="Wing R.A."/>
        </authorList>
    </citation>
    <scope>NUCLEOTIDE SEQUENCE [LARGE SCALE GENOMIC DNA]</scope>
    <source>
        <strain evidence="2">cv. OR44</strain>
    </source>
</reference>
<feature type="region of interest" description="Disordered" evidence="1">
    <location>
        <begin position="256"/>
        <end position="275"/>
    </location>
</feature>
<dbReference type="eggNOG" id="ENOG502R517">
    <property type="taxonomic scope" value="Eukaryota"/>
</dbReference>
<proteinExistence type="predicted"/>
<evidence type="ECO:0008006" key="4">
    <source>
        <dbReference type="Google" id="ProtNLM"/>
    </source>
</evidence>
<reference evidence="2" key="1">
    <citation type="submission" date="2015-04" db="UniProtKB">
        <authorList>
            <consortium name="EnsemblPlants"/>
        </authorList>
    </citation>
    <scope>IDENTIFICATION</scope>
</reference>
<evidence type="ECO:0000256" key="1">
    <source>
        <dbReference type="SAM" id="MobiDB-lite"/>
    </source>
</evidence>
<evidence type="ECO:0000313" key="2">
    <source>
        <dbReference type="EnsemblPlants" id="OMERI09G01930.1"/>
    </source>
</evidence>
<dbReference type="Proteomes" id="UP000008021">
    <property type="component" value="Chromosome 9"/>
</dbReference>
<name>A0A0E0EPX8_9ORYZ</name>
<feature type="compositionally biased region" description="Basic and acidic residues" evidence="1">
    <location>
        <begin position="1"/>
        <end position="16"/>
    </location>
</feature>
<evidence type="ECO:0000313" key="3">
    <source>
        <dbReference type="Proteomes" id="UP000008021"/>
    </source>
</evidence>
<dbReference type="HOGENOM" id="CLU_055353_0_0_1"/>
<feature type="region of interest" description="Disordered" evidence="1">
    <location>
        <begin position="357"/>
        <end position="380"/>
    </location>
</feature>
<dbReference type="Gramene" id="OMERI09G01930.1">
    <property type="protein sequence ID" value="OMERI09G01930.1"/>
    <property type="gene ID" value="OMERI09G01930"/>
</dbReference>
<dbReference type="AlphaFoldDB" id="A0A0E0EPX8"/>